<evidence type="ECO:0000259" key="3">
    <source>
        <dbReference type="PROSITE" id="PS51253"/>
    </source>
</evidence>
<accession>A0A1X7TK39</accession>
<name>A0A1X7TK39_AMPQE</name>
<dbReference type="Gene3D" id="1.10.10.60">
    <property type="entry name" value="Homeodomain-like"/>
    <property type="match status" value="1"/>
</dbReference>
<evidence type="ECO:0000256" key="2">
    <source>
        <dbReference type="ARBA" id="ARBA00023242"/>
    </source>
</evidence>
<proteinExistence type="predicted"/>
<organism evidence="4">
    <name type="scientific">Amphimedon queenslandica</name>
    <name type="common">Sponge</name>
    <dbReference type="NCBI Taxonomy" id="400682"/>
    <lineage>
        <taxon>Eukaryota</taxon>
        <taxon>Metazoa</taxon>
        <taxon>Porifera</taxon>
        <taxon>Demospongiae</taxon>
        <taxon>Heteroscleromorpha</taxon>
        <taxon>Haplosclerida</taxon>
        <taxon>Niphatidae</taxon>
        <taxon>Amphimedon</taxon>
    </lineage>
</organism>
<evidence type="ECO:0000256" key="1">
    <source>
        <dbReference type="ARBA" id="ARBA00023125"/>
    </source>
</evidence>
<dbReference type="AlphaFoldDB" id="A0A1X7TK39"/>
<protein>
    <recommendedName>
        <fullName evidence="3">HTH CENPB-type domain-containing protein</fullName>
    </recommendedName>
</protein>
<feature type="domain" description="HTH CENPB-type" evidence="3">
    <location>
        <begin position="80"/>
        <end position="150"/>
    </location>
</feature>
<sequence length="298" mass="34029">MSKKPLSGRILVSNSLVEADPSKLVIERPQYYCQWEDVSMIKALKAVEEEGMSVRHASELFGVPKSTLHDRVSGKVQHGAHPGPSAYLTKEEEDELARFLLRCADIGYPHTISQILAIVQQAIDLKGLKRTVTKGWWQRFSERHKEIALRSAVPLSTIRAKAMDNDSLNRYFDILEDTLKKNRQKNEVYTETPESMSILYASSMRHSLELEHDFTEKEWTIFTKRYENGYDLQGDDRYNLWLSQYHSQSLQKTPTGQRGRGRKIEETLTGQITVGRGKKVDETLTGRTTVGRGKKVDG</sequence>
<dbReference type="InterPro" id="IPR006600">
    <property type="entry name" value="HTH_CenpB_DNA-bd_dom"/>
</dbReference>
<dbReference type="InParanoid" id="A0A1X7TK39"/>
<dbReference type="EnsemblMetazoa" id="Aqu2.1.15230_001">
    <property type="protein sequence ID" value="Aqu2.1.15230_001"/>
    <property type="gene ID" value="Aqu2.1.15230"/>
</dbReference>
<dbReference type="InterPro" id="IPR007889">
    <property type="entry name" value="HTH_Psq"/>
</dbReference>
<evidence type="ECO:0000313" key="4">
    <source>
        <dbReference type="EnsemblMetazoa" id="Aqu2.1.15230_001"/>
    </source>
</evidence>
<dbReference type="Pfam" id="PF05225">
    <property type="entry name" value="HTH_psq"/>
    <property type="match status" value="1"/>
</dbReference>
<keyword evidence="2" id="KW-0539">Nucleus</keyword>
<dbReference type="GO" id="GO:0003677">
    <property type="term" value="F:DNA binding"/>
    <property type="evidence" value="ECO:0007669"/>
    <property type="project" value="UniProtKB-KW"/>
</dbReference>
<reference evidence="4" key="1">
    <citation type="submission" date="2017-05" db="UniProtKB">
        <authorList>
            <consortium name="EnsemblMetazoa"/>
        </authorList>
    </citation>
    <scope>IDENTIFICATION</scope>
</reference>
<keyword evidence="1" id="KW-0238">DNA-binding</keyword>
<dbReference type="InterPro" id="IPR009057">
    <property type="entry name" value="Homeodomain-like_sf"/>
</dbReference>
<dbReference type="SUPFAM" id="SSF46689">
    <property type="entry name" value="Homeodomain-like"/>
    <property type="match status" value="1"/>
</dbReference>
<dbReference type="OrthoDB" id="4327074at2759"/>
<dbReference type="PROSITE" id="PS51253">
    <property type="entry name" value="HTH_CENPB"/>
    <property type="match status" value="1"/>
</dbReference>